<dbReference type="AlphaFoldDB" id="A0A383EYF5"/>
<organism evidence="1">
    <name type="scientific">marine metagenome</name>
    <dbReference type="NCBI Taxonomy" id="408172"/>
    <lineage>
        <taxon>unclassified sequences</taxon>
        <taxon>metagenomes</taxon>
        <taxon>ecological metagenomes</taxon>
    </lineage>
</organism>
<sequence length="36" mass="4002">MVNFLRSETDTASSTLCMVFPTKPNSTHGDIFLINL</sequence>
<reference evidence="1" key="1">
    <citation type="submission" date="2018-05" db="EMBL/GenBank/DDBJ databases">
        <authorList>
            <person name="Lanie J.A."/>
            <person name="Ng W.-L."/>
            <person name="Kazmierczak K.M."/>
            <person name="Andrzejewski T.M."/>
            <person name="Davidsen T.M."/>
            <person name="Wayne K.J."/>
            <person name="Tettelin H."/>
            <person name="Glass J.I."/>
            <person name="Rusch D."/>
            <person name="Podicherti R."/>
            <person name="Tsui H.-C.T."/>
            <person name="Winkler M.E."/>
        </authorList>
    </citation>
    <scope>NUCLEOTIDE SEQUENCE</scope>
</reference>
<dbReference type="EMBL" id="UINC01229500">
    <property type="protein sequence ID" value="SVE61235.1"/>
    <property type="molecule type" value="Genomic_DNA"/>
</dbReference>
<accession>A0A383EYF5</accession>
<name>A0A383EYF5_9ZZZZ</name>
<feature type="non-terminal residue" evidence="1">
    <location>
        <position position="36"/>
    </location>
</feature>
<gene>
    <name evidence="1" type="ORF">METZ01_LOCUS514089</name>
</gene>
<evidence type="ECO:0000313" key="1">
    <source>
        <dbReference type="EMBL" id="SVE61235.1"/>
    </source>
</evidence>
<protein>
    <submittedName>
        <fullName evidence="1">Uncharacterized protein</fullName>
    </submittedName>
</protein>
<proteinExistence type="predicted"/>